<dbReference type="CDD" id="cd16917">
    <property type="entry name" value="HATPase_UhpB-NarQ-NarX-like"/>
    <property type="match status" value="1"/>
</dbReference>
<dbReference type="InterPro" id="IPR013783">
    <property type="entry name" value="Ig-like_fold"/>
</dbReference>
<dbReference type="InterPro" id="IPR011110">
    <property type="entry name" value="Reg_prop"/>
</dbReference>
<keyword evidence="2" id="KW-0812">Transmembrane</keyword>
<dbReference type="InterPro" id="IPR036890">
    <property type="entry name" value="HATPase_C_sf"/>
</dbReference>
<evidence type="ECO:0000313" key="5">
    <source>
        <dbReference type="EMBL" id="MBC3791222.1"/>
    </source>
</evidence>
<keyword evidence="1" id="KW-0597">Phosphoprotein</keyword>
<dbReference type="Gene3D" id="3.30.565.10">
    <property type="entry name" value="Histidine kinase-like ATPase, C-terminal domain"/>
    <property type="match status" value="1"/>
</dbReference>
<dbReference type="InterPro" id="IPR015943">
    <property type="entry name" value="WD40/YVTN_repeat-like_dom_sf"/>
</dbReference>
<keyword evidence="3" id="KW-0732">Signal</keyword>
<dbReference type="InterPro" id="IPR011123">
    <property type="entry name" value="Y_Y_Y"/>
</dbReference>
<organism evidence="5 6">
    <name type="scientific">Spirosoma utsteinense</name>
    <dbReference type="NCBI Taxonomy" id="2585773"/>
    <lineage>
        <taxon>Bacteria</taxon>
        <taxon>Pseudomonadati</taxon>
        <taxon>Bacteroidota</taxon>
        <taxon>Cytophagia</taxon>
        <taxon>Cytophagales</taxon>
        <taxon>Cytophagaceae</taxon>
        <taxon>Spirosoma</taxon>
    </lineage>
</organism>
<dbReference type="Gene3D" id="2.130.10.10">
    <property type="entry name" value="YVTN repeat-like/Quinoprotein amine dehydrogenase"/>
    <property type="match status" value="3"/>
</dbReference>
<keyword evidence="2" id="KW-1133">Transmembrane helix</keyword>
<dbReference type="InterPro" id="IPR011712">
    <property type="entry name" value="Sig_transdc_His_kin_sub3_dim/P"/>
</dbReference>
<evidence type="ECO:0000259" key="4">
    <source>
        <dbReference type="PROSITE" id="PS50109"/>
    </source>
</evidence>
<dbReference type="InterPro" id="IPR005467">
    <property type="entry name" value="His_kinase_dom"/>
</dbReference>
<dbReference type="Pfam" id="PF07494">
    <property type="entry name" value="Reg_prop"/>
    <property type="match status" value="3"/>
</dbReference>
<accession>A0ABR6W436</accession>
<dbReference type="EMBL" id="VFIA01000008">
    <property type="protein sequence ID" value="MBC3791222.1"/>
    <property type="molecule type" value="Genomic_DNA"/>
</dbReference>
<dbReference type="SUPFAM" id="SSF50969">
    <property type="entry name" value="YVTN repeat-like/Quinoprotein amine dehydrogenase"/>
    <property type="match status" value="1"/>
</dbReference>
<keyword evidence="5" id="KW-0418">Kinase</keyword>
<proteinExistence type="predicted"/>
<dbReference type="SMART" id="SM00387">
    <property type="entry name" value="HATPase_c"/>
    <property type="match status" value="1"/>
</dbReference>
<keyword evidence="5" id="KW-0808">Transferase</keyword>
<dbReference type="InterPro" id="IPR003594">
    <property type="entry name" value="HATPase_dom"/>
</dbReference>
<dbReference type="Pfam" id="PF07730">
    <property type="entry name" value="HisKA_3"/>
    <property type="match status" value="1"/>
</dbReference>
<name>A0ABR6W436_9BACT</name>
<sequence>MRLLLRGICLAVGWGLLAPSAWSQIPPTPDMAFRVDHIGVNNGLTQGSVYSMLKDSRGFLWFGTQDGLNRYDGHRFRTFQPTSLPVSPADSARLPSGAIRGINILGIVEDPEGNLWIGTEDGLNRYDRRRDRFDCFLATGPAKKQLFSRTVPFHASQTELLYLSDAEGLVRFNYKTHRKTIISADIRLNQEYDLPNSTVLTATGDVWLHAPRGLIRYNLHNRTLSRYFSDRPDNRFGPARIVFSFFVDARGIAWLGTDTGLIRFDYHHHTFQSYDWQGTQPVSAVYSIAPDRRGRLWLGTQRNGVLYFDERSHLFGQVDVFTNVNQRLSEFEINKVYVDDLGIIWANVDPNGLARIIPDAFLFNGLTKRQSVALPSPEQRLSSYTIRGFLEERFDRVWIATSNGIDVINPQTNQVVKRYLTGQNQGALPLHNIARSIYRDPQHRIWVGAPGGVLAFDPEKQTFKPIPFSDKTSHVTDNYVRNMISIDDSTLVAATEDGLYSLNTARHSWSKLAIMENENVFSLWYDAPARQLWIGTYLNGYCCYQLPDHAGGPWRKIRSGLAGYMVLHLRPDPARRLLWLATNQGLVALQPKTGKTTAYTTKQGLANSFVYGSLADGRNSIWLSTNRGIARLDPATGTIKNFDLNDGLQGYEFNGNAYLQTASGELYFGGVCGFNRFRPDQFHSSPVSSPVHIYSFNVNEEPFRSDEYVGERNQIDLEHGQNTISMEFAALDYRSNGRNAYQYQLTHYDPHWVMAGEKNYVRYANLPPGNYIFQVKAANKDGHWSHQSRQLSIRISPPFWQTIPFVLFCIVLILLGILAWVRQREKAIRHHQADRLRLAYSIQEKVKKDIARDLHDEIGTRLATIKLYTTQLTQQAVETPEILSLKTTIFGLLNDTINDIRNLLRKLNPQTLEQHGYVVAVEELFARVSASGVISTALHVGEADADQASRPDAPPPARPSADTEVMLYRITQELLSNSLKHANAQRIELHIQQQPDRMLLAYSDDGQGFDYDKARRTASGLGLGGIDSRVAILNGKINWQTQPGFGTSVQIEVPTGPASLYLRHSFRNRVPSPTSSAG</sequence>
<dbReference type="PANTHER" id="PTHR43547">
    <property type="entry name" value="TWO-COMPONENT HISTIDINE KINASE"/>
    <property type="match status" value="1"/>
</dbReference>
<evidence type="ECO:0000256" key="1">
    <source>
        <dbReference type="ARBA" id="ARBA00022553"/>
    </source>
</evidence>
<dbReference type="Pfam" id="PF07495">
    <property type="entry name" value="Y_Y_Y"/>
    <property type="match status" value="1"/>
</dbReference>
<feature type="domain" description="Histidine kinase" evidence="4">
    <location>
        <begin position="853"/>
        <end position="1057"/>
    </location>
</feature>
<dbReference type="PANTHER" id="PTHR43547:SF2">
    <property type="entry name" value="HYBRID SIGNAL TRANSDUCTION HISTIDINE KINASE C"/>
    <property type="match status" value="1"/>
</dbReference>
<dbReference type="Proteomes" id="UP000700732">
    <property type="component" value="Unassembled WGS sequence"/>
</dbReference>
<protein>
    <submittedName>
        <fullName evidence="5">Signal transduction histidine kinase/ligand-binding sensor domain-containing protein</fullName>
    </submittedName>
</protein>
<keyword evidence="2" id="KW-0472">Membrane</keyword>
<dbReference type="Gene3D" id="1.20.5.1930">
    <property type="match status" value="1"/>
</dbReference>
<feature type="transmembrane region" description="Helical" evidence="2">
    <location>
        <begin position="799"/>
        <end position="821"/>
    </location>
</feature>
<dbReference type="PROSITE" id="PS50109">
    <property type="entry name" value="HIS_KIN"/>
    <property type="match status" value="1"/>
</dbReference>
<dbReference type="Gene3D" id="2.60.40.10">
    <property type="entry name" value="Immunoglobulins"/>
    <property type="match status" value="1"/>
</dbReference>
<dbReference type="GO" id="GO:0016301">
    <property type="term" value="F:kinase activity"/>
    <property type="evidence" value="ECO:0007669"/>
    <property type="project" value="UniProtKB-KW"/>
</dbReference>
<gene>
    <name evidence="5" type="ORF">FH603_1721</name>
</gene>
<evidence type="ECO:0000313" key="6">
    <source>
        <dbReference type="Proteomes" id="UP000700732"/>
    </source>
</evidence>
<evidence type="ECO:0000256" key="2">
    <source>
        <dbReference type="SAM" id="Phobius"/>
    </source>
</evidence>
<dbReference type="SUPFAM" id="SSF55874">
    <property type="entry name" value="ATPase domain of HSP90 chaperone/DNA topoisomerase II/histidine kinase"/>
    <property type="match status" value="1"/>
</dbReference>
<feature type="chain" id="PRO_5046266231" evidence="3">
    <location>
        <begin position="24"/>
        <end position="1078"/>
    </location>
</feature>
<dbReference type="RefSeq" id="WP_186737018.1">
    <property type="nucleotide sequence ID" value="NZ_VFIA01000008.1"/>
</dbReference>
<dbReference type="SUPFAM" id="SSF63829">
    <property type="entry name" value="Calcium-dependent phosphotriesterase"/>
    <property type="match status" value="2"/>
</dbReference>
<dbReference type="InterPro" id="IPR011044">
    <property type="entry name" value="Quino_amine_DH_bsu"/>
</dbReference>
<feature type="signal peptide" evidence="3">
    <location>
        <begin position="1"/>
        <end position="23"/>
    </location>
</feature>
<keyword evidence="6" id="KW-1185">Reference proteome</keyword>
<reference evidence="5 6" key="1">
    <citation type="submission" date="2019-06" db="EMBL/GenBank/DDBJ databases">
        <title>Spirosoma utsteinense sp. nov. isolated from Antarctic ice-free soils.</title>
        <authorList>
            <person name="Tahon G."/>
        </authorList>
    </citation>
    <scope>NUCLEOTIDE SEQUENCE [LARGE SCALE GENOMIC DNA]</scope>
    <source>
        <strain evidence="5 6">LMG 31447</strain>
    </source>
</reference>
<dbReference type="Pfam" id="PF02518">
    <property type="entry name" value="HATPase_c"/>
    <property type="match status" value="1"/>
</dbReference>
<comment type="caution">
    <text evidence="5">The sequence shown here is derived from an EMBL/GenBank/DDBJ whole genome shotgun (WGS) entry which is preliminary data.</text>
</comment>
<evidence type="ECO:0000256" key="3">
    <source>
        <dbReference type="SAM" id="SignalP"/>
    </source>
</evidence>